<gene>
    <name evidence="1" type="ORF">Q8791_16230</name>
</gene>
<comment type="caution">
    <text evidence="1">The sequence shown here is derived from an EMBL/GenBank/DDBJ whole genome shotgun (WGS) entry which is preliminary data.</text>
</comment>
<protein>
    <submittedName>
        <fullName evidence="1">Uncharacterized protein</fullName>
    </submittedName>
</protein>
<organism evidence="1 2">
    <name type="scientific">Nocardiopsis codii</name>
    <dbReference type="NCBI Taxonomy" id="3065942"/>
    <lineage>
        <taxon>Bacteria</taxon>
        <taxon>Bacillati</taxon>
        <taxon>Actinomycetota</taxon>
        <taxon>Actinomycetes</taxon>
        <taxon>Streptosporangiales</taxon>
        <taxon>Nocardiopsidaceae</taxon>
        <taxon>Nocardiopsis</taxon>
    </lineage>
</organism>
<proteinExistence type="predicted"/>
<reference evidence="1 2" key="1">
    <citation type="submission" date="2023-08" db="EMBL/GenBank/DDBJ databases">
        <authorList>
            <person name="Girao M."/>
            <person name="Carvalho M.F."/>
        </authorList>
    </citation>
    <scope>NUCLEOTIDE SEQUENCE [LARGE SCALE GENOMIC DNA]</scope>
    <source>
        <strain evidence="1 2">CT-R113</strain>
    </source>
</reference>
<dbReference type="RefSeq" id="WP_330092553.1">
    <property type="nucleotide sequence ID" value="NZ_JAUZMY010000015.1"/>
</dbReference>
<evidence type="ECO:0000313" key="2">
    <source>
        <dbReference type="Proteomes" id="UP001356095"/>
    </source>
</evidence>
<dbReference type="EMBL" id="JAUZMY010000015">
    <property type="protein sequence ID" value="MEE2038773.1"/>
    <property type="molecule type" value="Genomic_DNA"/>
</dbReference>
<accession>A0ABU7K963</accession>
<evidence type="ECO:0000313" key="1">
    <source>
        <dbReference type="EMBL" id="MEE2038773.1"/>
    </source>
</evidence>
<name>A0ABU7K963_9ACTN</name>
<sequence length="114" mass="12702">MRVNDSTRTAGPPDARREASSIQSHVLEVLGHLPPQAQEFLQFPFASGQEILRQDYHYFGESGGDLSVFCLVLAGPRDITAVDGTRTIPVGHTEADAHWDLRCYRAKVVKRRGR</sequence>
<keyword evidence="2" id="KW-1185">Reference proteome</keyword>
<dbReference type="Proteomes" id="UP001356095">
    <property type="component" value="Unassembled WGS sequence"/>
</dbReference>